<feature type="region of interest" description="Disordered" evidence="1">
    <location>
        <begin position="1"/>
        <end position="25"/>
    </location>
</feature>
<organism evidence="3 4">
    <name type="scientific">Candidatus Lucifugimonas marina</name>
    <dbReference type="NCBI Taxonomy" id="3038979"/>
    <lineage>
        <taxon>Bacteria</taxon>
        <taxon>Bacillati</taxon>
        <taxon>Chloroflexota</taxon>
        <taxon>Dehalococcoidia</taxon>
        <taxon>SAR202 cluster</taxon>
        <taxon>Candidatus Lucifugimonadales</taxon>
        <taxon>Candidatus Lucifugimonadaceae</taxon>
        <taxon>Candidatus Lucifugimonas</taxon>
    </lineage>
</organism>
<name>A0AAJ5ZGQ5_9CHLR</name>
<dbReference type="Gene3D" id="3.30.110.170">
    <property type="entry name" value="Protein of unknown function (DUF541), domain 1"/>
    <property type="match status" value="1"/>
</dbReference>
<evidence type="ECO:0000313" key="3">
    <source>
        <dbReference type="EMBL" id="WFG39686.1"/>
    </source>
</evidence>
<dbReference type="EMBL" id="CP046147">
    <property type="protein sequence ID" value="WFG39686.1"/>
    <property type="molecule type" value="Genomic_DNA"/>
</dbReference>
<sequence length="351" mass="36206">MTATIQSGKVAKYSPSRRGGRSMTSLPLVRRSKEIAMDIKTFRRPTAWLLVAALAVFSLAAVACADSSTNDEASANADSPAIGAPSVDGSVSGGLNTGSGKAVAASSFDAPIAIGAPAEYGFSSSYNPQVGATNSGIWVTGQGTIEIPADVAQVSIGVESRETTVSEARQNAAEAMESVLDAIKENGVSEDDIVTTNFNIYPQTVWVEVSDSLGRHSEPRITGYTVSNTVQVTVRDIENLSPVVDTAATAGGDLIRINSIQFTVDDSSVYGEQIRQMAAAEALAKADVYARATGVTLGPLVYLTEIGSSVPMVAAAPRAEMAMDGAFKSSPISSGDVNLSVTVQAVFAIGG</sequence>
<accession>A0AAJ5ZGQ5</accession>
<dbReference type="GO" id="GO:0006974">
    <property type="term" value="P:DNA damage response"/>
    <property type="evidence" value="ECO:0007669"/>
    <property type="project" value="TreeGrafter"/>
</dbReference>
<evidence type="ECO:0000313" key="5">
    <source>
        <dbReference type="Proteomes" id="UP001321249"/>
    </source>
</evidence>
<dbReference type="PANTHER" id="PTHR34387">
    <property type="entry name" value="SLR1258 PROTEIN"/>
    <property type="match status" value="1"/>
</dbReference>
<dbReference type="InterPro" id="IPR052022">
    <property type="entry name" value="26kDa_periplasmic_antigen"/>
</dbReference>
<dbReference type="PANTHER" id="PTHR34387:SF1">
    <property type="entry name" value="PERIPLASMIC IMMUNOGENIC PROTEIN"/>
    <property type="match status" value="1"/>
</dbReference>
<evidence type="ECO:0000313" key="2">
    <source>
        <dbReference type="EMBL" id="MDG0865564.1"/>
    </source>
</evidence>
<dbReference type="Pfam" id="PF04402">
    <property type="entry name" value="SIMPL"/>
    <property type="match status" value="1"/>
</dbReference>
<evidence type="ECO:0000313" key="4">
    <source>
        <dbReference type="Proteomes" id="UP001219901"/>
    </source>
</evidence>
<dbReference type="AlphaFoldDB" id="A0AAJ5ZGQ5"/>
<protein>
    <submittedName>
        <fullName evidence="3">DUF541 domain-containing protein</fullName>
    </submittedName>
</protein>
<dbReference type="InterPro" id="IPR007497">
    <property type="entry name" value="SIMPL/DUF541"/>
</dbReference>
<reference evidence="3" key="2">
    <citation type="journal article" date="2023" name="Nat. Commun.">
        <title>Cultivation of marine bacteria of the SAR202 clade.</title>
        <authorList>
            <person name="Lim Y."/>
            <person name="Seo J.H."/>
            <person name="Giovannoni S.J."/>
            <person name="Kang I."/>
            <person name="Cho J.C."/>
        </authorList>
    </citation>
    <scope>NUCLEOTIDE SEQUENCE</scope>
    <source>
        <strain evidence="3">JH1073</strain>
    </source>
</reference>
<reference evidence="4 5" key="1">
    <citation type="submission" date="2019-11" db="EMBL/GenBank/DDBJ databases">
        <authorList>
            <person name="Cho J.-C."/>
        </authorList>
    </citation>
    <scope>NUCLEOTIDE SEQUENCE [LARGE SCALE GENOMIC DNA]</scope>
    <source>
        <strain evidence="3 4">JH1073</strain>
        <strain evidence="2 5">JH702</strain>
    </source>
</reference>
<proteinExistence type="predicted"/>
<dbReference type="Proteomes" id="UP001321249">
    <property type="component" value="Unassembled WGS sequence"/>
</dbReference>
<reference evidence="4" key="3">
    <citation type="submission" date="2023-06" db="EMBL/GenBank/DDBJ databases">
        <title>Pangenomics reveal diversification of enzyme families and niche specialization in globally abundant SAR202 bacteria.</title>
        <authorList>
            <person name="Saw J.H.W."/>
        </authorList>
    </citation>
    <scope>NUCLEOTIDE SEQUENCE [LARGE SCALE GENOMIC DNA]</scope>
    <source>
        <strain evidence="4">JH1073</strain>
    </source>
</reference>
<gene>
    <name evidence="2" type="ORF">GKO46_00565</name>
    <name evidence="3" type="ORF">GKO48_08655</name>
</gene>
<dbReference type="EMBL" id="WMBE01000001">
    <property type="protein sequence ID" value="MDG0865564.1"/>
    <property type="molecule type" value="Genomic_DNA"/>
</dbReference>
<dbReference type="Proteomes" id="UP001219901">
    <property type="component" value="Chromosome"/>
</dbReference>
<dbReference type="Gene3D" id="3.30.70.2970">
    <property type="entry name" value="Protein of unknown function (DUF541), domain 2"/>
    <property type="match status" value="1"/>
</dbReference>
<evidence type="ECO:0000256" key="1">
    <source>
        <dbReference type="SAM" id="MobiDB-lite"/>
    </source>
</evidence>
<keyword evidence="4" id="KW-1185">Reference proteome</keyword>